<feature type="domain" description="Myosin motor" evidence="5">
    <location>
        <begin position="1"/>
        <end position="113"/>
    </location>
</feature>
<keyword evidence="1" id="KW-0547">Nucleotide-binding</keyword>
<dbReference type="GO" id="GO:0005737">
    <property type="term" value="C:cytoplasm"/>
    <property type="evidence" value="ECO:0007669"/>
    <property type="project" value="TreeGrafter"/>
</dbReference>
<dbReference type="EMBL" id="JANBOJ010000790">
    <property type="protein sequence ID" value="KAJ1718583.1"/>
    <property type="molecule type" value="Genomic_DNA"/>
</dbReference>
<dbReference type="Proteomes" id="UP001149813">
    <property type="component" value="Unassembled WGS sequence"/>
</dbReference>
<protein>
    <recommendedName>
        <fullName evidence="5">Myosin motor domain-containing protein</fullName>
    </recommendedName>
</protein>
<dbReference type="OrthoDB" id="370884at2759"/>
<dbReference type="GO" id="GO:0016020">
    <property type="term" value="C:membrane"/>
    <property type="evidence" value="ECO:0007669"/>
    <property type="project" value="TreeGrafter"/>
</dbReference>
<evidence type="ECO:0000259" key="5">
    <source>
        <dbReference type="PROSITE" id="PS51456"/>
    </source>
</evidence>
<organism evidence="6 7">
    <name type="scientific">Coemansia erecta</name>
    <dbReference type="NCBI Taxonomy" id="147472"/>
    <lineage>
        <taxon>Eukaryota</taxon>
        <taxon>Fungi</taxon>
        <taxon>Fungi incertae sedis</taxon>
        <taxon>Zoopagomycota</taxon>
        <taxon>Kickxellomycotina</taxon>
        <taxon>Kickxellomycetes</taxon>
        <taxon>Kickxellales</taxon>
        <taxon>Kickxellaceae</taxon>
        <taxon>Coemansia</taxon>
    </lineage>
</organism>
<dbReference type="AlphaFoldDB" id="A0A9W7XUB6"/>
<evidence type="ECO:0000256" key="4">
    <source>
        <dbReference type="PROSITE-ProRule" id="PRU00782"/>
    </source>
</evidence>
<dbReference type="GO" id="GO:0005524">
    <property type="term" value="F:ATP binding"/>
    <property type="evidence" value="ECO:0007669"/>
    <property type="project" value="UniProtKB-KW"/>
</dbReference>
<gene>
    <name evidence="6" type="ORF">LPJ53_006441</name>
</gene>
<dbReference type="PROSITE" id="PS51456">
    <property type="entry name" value="MYOSIN_MOTOR"/>
    <property type="match status" value="1"/>
</dbReference>
<dbReference type="GO" id="GO:0007015">
    <property type="term" value="P:actin filament organization"/>
    <property type="evidence" value="ECO:0007669"/>
    <property type="project" value="TreeGrafter"/>
</dbReference>
<keyword evidence="3 4" id="KW-0009">Actin-binding</keyword>
<evidence type="ECO:0000313" key="6">
    <source>
        <dbReference type="EMBL" id="KAJ1718583.1"/>
    </source>
</evidence>
<dbReference type="InterPro" id="IPR001609">
    <property type="entry name" value="Myosin_head_motor_dom-like"/>
</dbReference>
<keyword evidence="2" id="KW-0067">ATP-binding</keyword>
<feature type="non-terminal residue" evidence="6">
    <location>
        <position position="113"/>
    </location>
</feature>
<dbReference type="GO" id="GO:0000146">
    <property type="term" value="F:microfilament motor activity"/>
    <property type="evidence" value="ECO:0007669"/>
    <property type="project" value="TreeGrafter"/>
</dbReference>
<reference evidence="6" key="1">
    <citation type="submission" date="2022-07" db="EMBL/GenBank/DDBJ databases">
        <title>Phylogenomic reconstructions and comparative analyses of Kickxellomycotina fungi.</title>
        <authorList>
            <person name="Reynolds N.K."/>
            <person name="Stajich J.E."/>
            <person name="Barry K."/>
            <person name="Grigoriev I.V."/>
            <person name="Crous P."/>
            <person name="Smith M.E."/>
        </authorList>
    </citation>
    <scope>NUCLEOTIDE SEQUENCE</scope>
    <source>
        <strain evidence="6">NBRC 32514</strain>
    </source>
</reference>
<comment type="caution">
    <text evidence="4">Lacks conserved residue(s) required for the propagation of feature annotation.</text>
</comment>
<evidence type="ECO:0000313" key="7">
    <source>
        <dbReference type="Proteomes" id="UP001149813"/>
    </source>
</evidence>
<accession>A0A9W7XUB6</accession>
<comment type="caution">
    <text evidence="6">The sequence shown here is derived from an EMBL/GenBank/DDBJ whole genome shotgun (WGS) entry which is preliminary data.</text>
</comment>
<proteinExistence type="inferred from homology"/>
<dbReference type="PANTHER" id="PTHR13140">
    <property type="entry name" value="MYOSIN"/>
    <property type="match status" value="1"/>
</dbReference>
<dbReference type="SUPFAM" id="SSF52540">
    <property type="entry name" value="P-loop containing nucleoside triphosphate hydrolases"/>
    <property type="match status" value="1"/>
</dbReference>
<comment type="similarity">
    <text evidence="4">Belongs to the TRAFAC class myosin-kinesin ATPase superfamily. Myosin family.</text>
</comment>
<keyword evidence="4" id="KW-0505">Motor protein</keyword>
<name>A0A9W7XUB6_9FUNG</name>
<dbReference type="PANTHER" id="PTHR13140:SF706">
    <property type="entry name" value="DILUTE CLASS UNCONVENTIONAL MYOSIN, ISOFORM C"/>
    <property type="match status" value="1"/>
</dbReference>
<evidence type="ECO:0000256" key="2">
    <source>
        <dbReference type="ARBA" id="ARBA00022840"/>
    </source>
</evidence>
<dbReference type="Gene3D" id="1.20.120.720">
    <property type="entry name" value="Myosin VI head, motor domain, U50 subdomain"/>
    <property type="match status" value="2"/>
</dbReference>
<sequence length="113" mass="12113">MAESMGLRQQAHVLQVLAAILHFGNVRFGDASDHSEDAAVVHSPEEINVCAQLLGVSSAALTATLSYKMALVGGAVRDALARALYHVLFYWLVDQVNRNTSDAEAANHIAVLQ</sequence>
<evidence type="ECO:0000256" key="1">
    <source>
        <dbReference type="ARBA" id="ARBA00022741"/>
    </source>
</evidence>
<dbReference type="Pfam" id="PF00063">
    <property type="entry name" value="Myosin_head"/>
    <property type="match status" value="1"/>
</dbReference>
<dbReference type="GO" id="GO:0051015">
    <property type="term" value="F:actin filament binding"/>
    <property type="evidence" value="ECO:0007669"/>
    <property type="project" value="TreeGrafter"/>
</dbReference>
<evidence type="ECO:0000256" key="3">
    <source>
        <dbReference type="ARBA" id="ARBA00023203"/>
    </source>
</evidence>
<keyword evidence="7" id="KW-1185">Reference proteome</keyword>
<dbReference type="GO" id="GO:0016459">
    <property type="term" value="C:myosin complex"/>
    <property type="evidence" value="ECO:0007669"/>
    <property type="project" value="UniProtKB-KW"/>
</dbReference>
<keyword evidence="4" id="KW-0518">Myosin</keyword>
<dbReference type="InterPro" id="IPR027417">
    <property type="entry name" value="P-loop_NTPase"/>
</dbReference>